<organism evidence="1 2">
    <name type="scientific">Dictyobacter aurantiacus</name>
    <dbReference type="NCBI Taxonomy" id="1936993"/>
    <lineage>
        <taxon>Bacteria</taxon>
        <taxon>Bacillati</taxon>
        <taxon>Chloroflexota</taxon>
        <taxon>Ktedonobacteria</taxon>
        <taxon>Ktedonobacterales</taxon>
        <taxon>Dictyobacteraceae</taxon>
        <taxon>Dictyobacter</taxon>
    </lineage>
</organism>
<gene>
    <name evidence="1" type="ORF">KDAU_41260</name>
</gene>
<evidence type="ECO:0000313" key="1">
    <source>
        <dbReference type="EMBL" id="GCE06797.1"/>
    </source>
</evidence>
<keyword evidence="2" id="KW-1185">Reference proteome</keyword>
<comment type="caution">
    <text evidence="1">The sequence shown here is derived from an EMBL/GenBank/DDBJ whole genome shotgun (WGS) entry which is preliminary data.</text>
</comment>
<dbReference type="Proteomes" id="UP000287224">
    <property type="component" value="Unassembled WGS sequence"/>
</dbReference>
<dbReference type="EMBL" id="BIFQ01000001">
    <property type="protein sequence ID" value="GCE06797.1"/>
    <property type="molecule type" value="Genomic_DNA"/>
</dbReference>
<dbReference type="OrthoDB" id="9833436at2"/>
<dbReference type="RefSeq" id="WP_126597694.1">
    <property type="nucleotide sequence ID" value="NZ_BIFQ01000001.1"/>
</dbReference>
<sequence>MLKDIDILEIPDIHRQPSLYICSNTDASETPFTAFWQQQLATLKQEAIPFRFLPDAPQPTLLLDIEQHPRLPGLLEHHDDAFDYWPSWCTYMTADQHLSDTFLFLSVSHHENYRLILRFEHSQHFAYLEQIAQANRLILAIEPQSACYTVSLDEARLTGHLDVINSARKRQ</sequence>
<protein>
    <submittedName>
        <fullName evidence="1">Uncharacterized protein</fullName>
    </submittedName>
</protein>
<name>A0A401ZIX2_9CHLR</name>
<dbReference type="AlphaFoldDB" id="A0A401ZIX2"/>
<accession>A0A401ZIX2</accession>
<proteinExistence type="predicted"/>
<evidence type="ECO:0000313" key="2">
    <source>
        <dbReference type="Proteomes" id="UP000287224"/>
    </source>
</evidence>
<reference evidence="2" key="1">
    <citation type="submission" date="2018-12" db="EMBL/GenBank/DDBJ databases">
        <title>Tengunoibacter tsumagoiensis gen. nov., sp. nov., Dictyobacter kobayashii sp. nov., D. alpinus sp. nov., and D. joshuensis sp. nov. and description of Dictyobacteraceae fam. nov. within the order Ktedonobacterales isolated from Tengu-no-mugimeshi.</title>
        <authorList>
            <person name="Wang C.M."/>
            <person name="Zheng Y."/>
            <person name="Sakai Y."/>
            <person name="Toyoda A."/>
            <person name="Minakuchi Y."/>
            <person name="Abe K."/>
            <person name="Yokota A."/>
            <person name="Yabe S."/>
        </authorList>
    </citation>
    <scope>NUCLEOTIDE SEQUENCE [LARGE SCALE GENOMIC DNA]</scope>
    <source>
        <strain evidence="2">S-27</strain>
    </source>
</reference>